<gene>
    <name evidence="1" type="ORF">PCOR1329_LOCUS17962</name>
</gene>
<dbReference type="Proteomes" id="UP001189429">
    <property type="component" value="Unassembled WGS sequence"/>
</dbReference>
<accession>A0ABN9R668</accession>
<evidence type="ECO:0000313" key="2">
    <source>
        <dbReference type="Proteomes" id="UP001189429"/>
    </source>
</evidence>
<evidence type="ECO:0000313" key="1">
    <source>
        <dbReference type="EMBL" id="CAK0814316.1"/>
    </source>
</evidence>
<organism evidence="1 2">
    <name type="scientific">Prorocentrum cordatum</name>
    <dbReference type="NCBI Taxonomy" id="2364126"/>
    <lineage>
        <taxon>Eukaryota</taxon>
        <taxon>Sar</taxon>
        <taxon>Alveolata</taxon>
        <taxon>Dinophyceae</taxon>
        <taxon>Prorocentrales</taxon>
        <taxon>Prorocentraceae</taxon>
        <taxon>Prorocentrum</taxon>
    </lineage>
</organism>
<dbReference type="SUPFAM" id="SSF54919">
    <property type="entry name" value="Nucleoside diphosphate kinase, NDK"/>
    <property type="match status" value="1"/>
</dbReference>
<name>A0ABN9R668_9DINO</name>
<sequence>MFQRRLAVGALRQLPSSTLLKRPCTFFTPQAEHAVPNAKLLAGAAVGAAAAVVAGFTLKGKPASADEGNSLAALEKRVRDLEIANGEKVSSAFVFIKPHAVTNEVKKLVTQRFSAEGIGIVSEGVINAEKIDQDMLIDTHYGAIASRAMKQKPSELAVQKKATQEFEQAFGLSWDDALKKGLVYNLVDGAAKLGCSLDELGDKYDKLKKGTTLLKFGGGFYCGKVDGIYVINGFYARMRSQFTVPGTCIYFYEVQWDPNRLCWADFRGKVLGGTDPKTADASSLRHAIFKTWKDLSLIRSPTRATMACMHLPAHLRLSRSARTGSALPSRRTILERLC</sequence>
<protein>
    <submittedName>
        <fullName evidence="1">Uncharacterized protein</fullName>
    </submittedName>
</protein>
<dbReference type="Gene3D" id="3.30.70.141">
    <property type="entry name" value="Nucleoside diphosphate kinase-like domain"/>
    <property type="match status" value="1"/>
</dbReference>
<dbReference type="EMBL" id="CAUYUJ010005603">
    <property type="protein sequence ID" value="CAK0814316.1"/>
    <property type="molecule type" value="Genomic_DNA"/>
</dbReference>
<keyword evidence="2" id="KW-1185">Reference proteome</keyword>
<reference evidence="1" key="1">
    <citation type="submission" date="2023-10" db="EMBL/GenBank/DDBJ databases">
        <authorList>
            <person name="Chen Y."/>
            <person name="Shah S."/>
            <person name="Dougan E. K."/>
            <person name="Thang M."/>
            <person name="Chan C."/>
        </authorList>
    </citation>
    <scope>NUCLEOTIDE SEQUENCE [LARGE SCALE GENOMIC DNA]</scope>
</reference>
<proteinExistence type="predicted"/>
<comment type="caution">
    <text evidence="1">The sequence shown here is derived from an EMBL/GenBank/DDBJ whole genome shotgun (WGS) entry which is preliminary data.</text>
</comment>
<dbReference type="InterPro" id="IPR036850">
    <property type="entry name" value="NDK-like_dom_sf"/>
</dbReference>